<dbReference type="PROSITE" id="PS00894">
    <property type="entry name" value="HTH_DEOR_1"/>
    <property type="match status" value="1"/>
</dbReference>
<dbReference type="KEGG" id="cce:Ccel_2688"/>
<keyword evidence="3" id="KW-0804">Transcription</keyword>
<dbReference type="InterPro" id="IPR036388">
    <property type="entry name" value="WH-like_DNA-bd_sf"/>
</dbReference>
<dbReference type="SUPFAM" id="SSF46785">
    <property type="entry name" value="Winged helix' DNA-binding domain"/>
    <property type="match status" value="1"/>
</dbReference>
<dbReference type="GO" id="GO:0003677">
    <property type="term" value="F:DNA binding"/>
    <property type="evidence" value="ECO:0007669"/>
    <property type="project" value="UniProtKB-KW"/>
</dbReference>
<gene>
    <name evidence="5" type="ordered locus">Ccel_2688</name>
</gene>
<dbReference type="Pfam" id="PF00455">
    <property type="entry name" value="DeoRC"/>
    <property type="match status" value="1"/>
</dbReference>
<evidence type="ECO:0000313" key="5">
    <source>
        <dbReference type="EMBL" id="ACL77005.1"/>
    </source>
</evidence>
<dbReference type="InterPro" id="IPR050313">
    <property type="entry name" value="Carb_Metab_HTH_regulators"/>
</dbReference>
<dbReference type="InterPro" id="IPR001034">
    <property type="entry name" value="DeoR_HTH"/>
</dbReference>
<dbReference type="RefSeq" id="WP_015926086.1">
    <property type="nucleotide sequence ID" value="NC_011898.1"/>
</dbReference>
<dbReference type="STRING" id="394503.Ccel_2688"/>
<evidence type="ECO:0000259" key="4">
    <source>
        <dbReference type="PROSITE" id="PS51000"/>
    </source>
</evidence>
<accession>B8I713</accession>
<dbReference type="PRINTS" id="PR00037">
    <property type="entry name" value="HTHLACR"/>
</dbReference>
<evidence type="ECO:0000256" key="1">
    <source>
        <dbReference type="ARBA" id="ARBA00023015"/>
    </source>
</evidence>
<dbReference type="PROSITE" id="PS51000">
    <property type="entry name" value="HTH_DEOR_2"/>
    <property type="match status" value="1"/>
</dbReference>
<dbReference type="InterPro" id="IPR036390">
    <property type="entry name" value="WH_DNA-bd_sf"/>
</dbReference>
<evidence type="ECO:0000256" key="2">
    <source>
        <dbReference type="ARBA" id="ARBA00023125"/>
    </source>
</evidence>
<dbReference type="EMBL" id="CP001348">
    <property type="protein sequence ID" value="ACL77005.1"/>
    <property type="molecule type" value="Genomic_DNA"/>
</dbReference>
<keyword evidence="6" id="KW-1185">Reference proteome</keyword>
<dbReference type="SMART" id="SM01134">
    <property type="entry name" value="DeoRC"/>
    <property type="match status" value="1"/>
</dbReference>
<keyword evidence="1" id="KW-0805">Transcription regulation</keyword>
<dbReference type="GO" id="GO:0003700">
    <property type="term" value="F:DNA-binding transcription factor activity"/>
    <property type="evidence" value="ECO:0007669"/>
    <property type="project" value="InterPro"/>
</dbReference>
<evidence type="ECO:0000313" key="6">
    <source>
        <dbReference type="Proteomes" id="UP000001349"/>
    </source>
</evidence>
<dbReference type="SUPFAM" id="SSF100950">
    <property type="entry name" value="NagB/RpiA/CoA transferase-like"/>
    <property type="match status" value="1"/>
</dbReference>
<evidence type="ECO:0000256" key="3">
    <source>
        <dbReference type="ARBA" id="ARBA00023163"/>
    </source>
</evidence>
<proteinExistence type="predicted"/>
<dbReference type="Proteomes" id="UP000001349">
    <property type="component" value="Chromosome"/>
</dbReference>
<name>B8I713_RUMCH</name>
<organism evidence="5 6">
    <name type="scientific">Ruminiclostridium cellulolyticum (strain ATCC 35319 / DSM 5812 / JCM 6584 / H10)</name>
    <name type="common">Clostridium cellulolyticum</name>
    <dbReference type="NCBI Taxonomy" id="394503"/>
    <lineage>
        <taxon>Bacteria</taxon>
        <taxon>Bacillati</taxon>
        <taxon>Bacillota</taxon>
        <taxon>Clostridia</taxon>
        <taxon>Eubacteriales</taxon>
        <taxon>Oscillospiraceae</taxon>
        <taxon>Ruminiclostridium</taxon>
    </lineage>
</organism>
<dbReference type="InterPro" id="IPR014036">
    <property type="entry name" value="DeoR-like_C"/>
</dbReference>
<dbReference type="OrthoDB" id="9797223at2"/>
<dbReference type="PANTHER" id="PTHR30363:SF46">
    <property type="entry name" value="LYSR FAMILY TRANSCRIPTIONAL REGULATOR"/>
    <property type="match status" value="1"/>
</dbReference>
<dbReference type="PANTHER" id="PTHR30363">
    <property type="entry name" value="HTH-TYPE TRANSCRIPTIONAL REGULATOR SRLR-RELATED"/>
    <property type="match status" value="1"/>
</dbReference>
<dbReference type="AlphaFoldDB" id="B8I713"/>
<dbReference type="InterPro" id="IPR037171">
    <property type="entry name" value="NagB/RpiA_transferase-like"/>
</dbReference>
<dbReference type="InterPro" id="IPR018356">
    <property type="entry name" value="Tscrpt_reg_HTH_DeoR_CS"/>
</dbReference>
<dbReference type="Pfam" id="PF08220">
    <property type="entry name" value="HTH_DeoR"/>
    <property type="match status" value="1"/>
</dbReference>
<dbReference type="SMART" id="SM00420">
    <property type="entry name" value="HTH_DEOR"/>
    <property type="match status" value="1"/>
</dbReference>
<reference evidence="5 6" key="1">
    <citation type="submission" date="2009-01" db="EMBL/GenBank/DDBJ databases">
        <title>Complete sequence of Clostridium cellulolyticum H10.</title>
        <authorList>
            <consortium name="US DOE Joint Genome Institute"/>
            <person name="Lucas S."/>
            <person name="Copeland A."/>
            <person name="Lapidus A."/>
            <person name="Glavina del Rio T."/>
            <person name="Dalin E."/>
            <person name="Tice H."/>
            <person name="Bruce D."/>
            <person name="Goodwin L."/>
            <person name="Pitluck S."/>
            <person name="Chertkov O."/>
            <person name="Saunders E."/>
            <person name="Brettin T."/>
            <person name="Detter J.C."/>
            <person name="Han C."/>
            <person name="Larimer F."/>
            <person name="Land M."/>
            <person name="Hauser L."/>
            <person name="Kyrpides N."/>
            <person name="Ivanova N."/>
            <person name="Zhou J."/>
            <person name="Richardson P."/>
        </authorList>
    </citation>
    <scope>NUCLEOTIDE SEQUENCE [LARGE SCALE GENOMIC DNA]</scope>
    <source>
        <strain evidence="6">ATCC 35319 / DSM 5812 / JCM 6584 / H10</strain>
    </source>
</reference>
<dbReference type="HOGENOM" id="CLU_060699_1_4_9"/>
<sequence length="260" mass="28896">MFAIERIRIIKAYLTENKQVEVNQLSQMLGVSEVTIRRDLEKLESEGFLTRTHGGAVLGSINDSSSSNSDPNALMEYSEIANIAIQMINDGDIIMLTNGEINLEIAKHLNSKNRVTVLTNDLKIASHIMEDQSAKVILLGGDIDYNTKSVFGSLTISNLNNFYVNHLFIEIDGISNTLDISVSNIDMATFIKEAAKNANERIIVCKSSAFEKTSFYRAGRLKDLCDKVITNNTLSDQYKNNIFNANIQLFTSISVMEGKV</sequence>
<feature type="domain" description="HTH deoR-type" evidence="4">
    <location>
        <begin position="3"/>
        <end position="58"/>
    </location>
</feature>
<keyword evidence="2" id="KW-0238">DNA-binding</keyword>
<protein>
    <submittedName>
        <fullName evidence="5">Transcriptional regulator, DeoR family</fullName>
    </submittedName>
</protein>
<dbReference type="Gene3D" id="1.10.10.10">
    <property type="entry name" value="Winged helix-like DNA-binding domain superfamily/Winged helix DNA-binding domain"/>
    <property type="match status" value="1"/>
</dbReference>
<dbReference type="eggNOG" id="COG1349">
    <property type="taxonomic scope" value="Bacteria"/>
</dbReference>